<evidence type="ECO:0000313" key="3">
    <source>
        <dbReference type="Proteomes" id="UP000516230"/>
    </source>
</evidence>
<feature type="compositionally biased region" description="Polar residues" evidence="1">
    <location>
        <begin position="236"/>
        <end position="245"/>
    </location>
</feature>
<evidence type="ECO:0000313" key="2">
    <source>
        <dbReference type="EMBL" id="QNP62356.1"/>
    </source>
</evidence>
<gene>
    <name evidence="2" type="ORF">IAG43_04995</name>
</gene>
<dbReference type="AlphaFoldDB" id="A0A7H0HP90"/>
<keyword evidence="3" id="KW-1185">Reference proteome</keyword>
<feature type="compositionally biased region" description="Low complexity" evidence="1">
    <location>
        <begin position="167"/>
        <end position="178"/>
    </location>
</feature>
<dbReference type="Proteomes" id="UP000516230">
    <property type="component" value="Chromosome"/>
</dbReference>
<dbReference type="RefSeq" id="WP_187739547.1">
    <property type="nucleotide sequence ID" value="NZ_CP060825.1"/>
</dbReference>
<accession>A0A7H0HP90</accession>
<reference evidence="2 3" key="1">
    <citation type="submission" date="2020-08" db="EMBL/GenBank/DDBJ databases">
        <title>A novel species.</title>
        <authorList>
            <person name="Gao J."/>
        </authorList>
    </citation>
    <scope>NUCLEOTIDE SEQUENCE [LARGE SCALE GENOMIC DNA]</scope>
    <source>
        <strain evidence="2 3">CRPJ-33</strain>
    </source>
</reference>
<evidence type="ECO:0000256" key="1">
    <source>
        <dbReference type="SAM" id="MobiDB-lite"/>
    </source>
</evidence>
<dbReference type="KEGG" id="sgj:IAG43_04995"/>
<feature type="region of interest" description="Disordered" evidence="1">
    <location>
        <begin position="147"/>
        <end position="194"/>
    </location>
</feature>
<dbReference type="EMBL" id="CP060825">
    <property type="protein sequence ID" value="QNP62356.1"/>
    <property type="molecule type" value="Genomic_DNA"/>
</dbReference>
<name>A0A7H0HP90_9ACTN</name>
<organism evidence="2 3">
    <name type="scientific">Streptomyces genisteinicus</name>
    <dbReference type="NCBI Taxonomy" id="2768068"/>
    <lineage>
        <taxon>Bacteria</taxon>
        <taxon>Bacillati</taxon>
        <taxon>Actinomycetota</taxon>
        <taxon>Actinomycetes</taxon>
        <taxon>Kitasatosporales</taxon>
        <taxon>Streptomycetaceae</taxon>
        <taxon>Streptomyces</taxon>
    </lineage>
</organism>
<sequence>MSGDEGAAGRRRAKIKSVSTELKRVRLRGIDDLDKKGRPQKPVEVPFLEELAQAHCGRLGLRLHGRIAQLRRLLEDGLHAYADAGNERQSDLVESLLFDGDRYMNARHAASLVAKAQRKMDAEASAQRFETRRDLAFDGFADFLVAWPDEGGDPRPTPPSSCEEPEAAPAGGRVEAPAVVPPEPGGPGDTASGLRPARRRALLAGASVSLAVAALLSWQVMARGDGGEDGHGTNPAARSSHTSAGRAQKEPEPPAGKSSSTQLPTGDDLEVTYGFPGFPSDFFDTYTAAFQEKDLGALKELLARPRIAAAPADPALTKLIEARGYFLSGMKFNISLTSAKGNTVDVVRIRPVNIERDEIPVGAAFLLPSQGGDDVRQMSFDMDSESPIARHPAIGEGPEGAPFFQSSRIVVEGGDEAGEAVAADFSTVASAYTFQVAVEYRVDGESYRQLVPGLDGEPGTFRIAANLCPLPGLKPRLGEDELAALGRLRYKNLRAVDRDNIDQGYSLIAQDPGGHGVGEEGC</sequence>
<feature type="region of interest" description="Disordered" evidence="1">
    <location>
        <begin position="226"/>
        <end position="270"/>
    </location>
</feature>
<protein>
    <submittedName>
        <fullName evidence="2">Uncharacterized protein</fullName>
    </submittedName>
</protein>
<proteinExistence type="predicted"/>